<dbReference type="Proteomes" id="UP000322873">
    <property type="component" value="Unassembled WGS sequence"/>
</dbReference>
<feature type="chain" id="PRO_5024389538" evidence="1">
    <location>
        <begin position="23"/>
        <end position="362"/>
    </location>
</feature>
<comment type="caution">
    <text evidence="2">The sequence shown here is derived from an EMBL/GenBank/DDBJ whole genome shotgun (WGS) entry which is preliminary data.</text>
</comment>
<dbReference type="EMBL" id="VICG01000007">
    <property type="protein sequence ID" value="KAA8570152.1"/>
    <property type="molecule type" value="Genomic_DNA"/>
</dbReference>
<gene>
    <name evidence="2" type="ORF">EYC84_002482</name>
</gene>
<dbReference type="VEuPathDB" id="FungiDB:MFRU_005g02870"/>
<evidence type="ECO:0000313" key="2">
    <source>
        <dbReference type="EMBL" id="KAA8570152.1"/>
    </source>
</evidence>
<keyword evidence="1" id="KW-0732">Signal</keyword>
<reference evidence="2 3" key="1">
    <citation type="submission" date="2019-06" db="EMBL/GenBank/DDBJ databases">
        <title>Genome Sequence of the Brown Rot Fungal Pathogen Monilinia fructicola.</title>
        <authorList>
            <person name="De Miccolis Angelini R.M."/>
            <person name="Landi L."/>
            <person name="Abate D."/>
            <person name="Pollastro S."/>
            <person name="Romanazzi G."/>
            <person name="Faretra F."/>
        </authorList>
    </citation>
    <scope>NUCLEOTIDE SEQUENCE [LARGE SCALE GENOMIC DNA]</scope>
    <source>
        <strain evidence="2 3">Mfrc123</strain>
    </source>
</reference>
<feature type="signal peptide" evidence="1">
    <location>
        <begin position="1"/>
        <end position="22"/>
    </location>
</feature>
<evidence type="ECO:0000313" key="3">
    <source>
        <dbReference type="Proteomes" id="UP000322873"/>
    </source>
</evidence>
<keyword evidence="3" id="KW-1185">Reference proteome</keyword>
<organism evidence="2 3">
    <name type="scientific">Monilinia fructicola</name>
    <name type="common">Brown rot fungus</name>
    <name type="synonym">Ciboria fructicola</name>
    <dbReference type="NCBI Taxonomy" id="38448"/>
    <lineage>
        <taxon>Eukaryota</taxon>
        <taxon>Fungi</taxon>
        <taxon>Dikarya</taxon>
        <taxon>Ascomycota</taxon>
        <taxon>Pezizomycotina</taxon>
        <taxon>Leotiomycetes</taxon>
        <taxon>Helotiales</taxon>
        <taxon>Sclerotiniaceae</taxon>
        <taxon>Monilinia</taxon>
    </lineage>
</organism>
<evidence type="ECO:0000256" key="1">
    <source>
        <dbReference type="SAM" id="SignalP"/>
    </source>
</evidence>
<sequence length="362" mass="39597">MVMLTPMMLTWVLYILPIGVLGRSKQTTHAHLASTDPTEDDGREKYKPVSIAQAYEEGFTGESTSINYTLPWPATKLIQPAVISQEMIVTSMIPIYETCNLPGARTTSCSPSFQTIITTKCSTVLKGYFTRHTVSECDEIVTFSTQYGYSLATTKPPAHSVSASNRRDRNKSGTTTYVHNITTYYAAPWQSIAADDPSNIHVIICGLSSKGIQVCTTVNEVWVIHTEYLPVYYTEAISVSTTFSSTGVLAFGPTIYVSITPGIFVLATQIVSTSLSAKNFTSTSTIKSSISDFADLAFTAHESTTTIYITGPGSTKTVHVELVQTSPPIERPSTTRTTTITSTKRITRTTTLIPTRTIYRIL</sequence>
<proteinExistence type="predicted"/>
<accession>A0A5M9JQT5</accession>
<protein>
    <submittedName>
        <fullName evidence="2">Uncharacterized protein</fullName>
    </submittedName>
</protein>
<name>A0A5M9JQT5_MONFR</name>
<dbReference type="AlphaFoldDB" id="A0A5M9JQT5"/>